<dbReference type="RefSeq" id="XP_075079981.1">
    <property type="nucleotide sequence ID" value="XM_075223880.1"/>
</dbReference>
<keyword evidence="1" id="KW-1185">Reference proteome</keyword>
<organism evidence="1 2">
    <name type="scientific">Nicotiana tabacum</name>
    <name type="common">Common tobacco</name>
    <dbReference type="NCBI Taxonomy" id="4097"/>
    <lineage>
        <taxon>Eukaryota</taxon>
        <taxon>Viridiplantae</taxon>
        <taxon>Streptophyta</taxon>
        <taxon>Embryophyta</taxon>
        <taxon>Tracheophyta</taxon>
        <taxon>Spermatophyta</taxon>
        <taxon>Magnoliopsida</taxon>
        <taxon>eudicotyledons</taxon>
        <taxon>Gunneridae</taxon>
        <taxon>Pentapetalae</taxon>
        <taxon>asterids</taxon>
        <taxon>lamiids</taxon>
        <taxon>Solanales</taxon>
        <taxon>Solanaceae</taxon>
        <taxon>Nicotianoideae</taxon>
        <taxon>Nicotianeae</taxon>
        <taxon>Nicotiana</taxon>
    </lineage>
</organism>
<sequence length="125" mass="14518">MVVEKVPEGKYIPNLKITAVSVVVAYEMLKNGFVLGPSRFWQKEVLHDIMTTCIILHSMIIENEHDLNAPIQDDLEDPTPTVEMTVDENQRFQEFLARHRRIKDKDAHFALHNALIDHLWENTRG</sequence>
<gene>
    <name evidence="2" type="primary">LOC142165299</name>
</gene>
<name>A0AC58S4R9_TOBAC</name>
<accession>A0AC58S4R9</accession>
<evidence type="ECO:0000313" key="2">
    <source>
        <dbReference type="RefSeq" id="XP_075079981.1"/>
    </source>
</evidence>
<evidence type="ECO:0000313" key="1">
    <source>
        <dbReference type="Proteomes" id="UP000790787"/>
    </source>
</evidence>
<dbReference type="Proteomes" id="UP000790787">
    <property type="component" value="Chromosome 10"/>
</dbReference>
<reference evidence="2" key="2">
    <citation type="submission" date="2025-08" db="UniProtKB">
        <authorList>
            <consortium name="RefSeq"/>
        </authorList>
    </citation>
    <scope>IDENTIFICATION</scope>
    <source>
        <tissue evidence="2">Leaf</tissue>
    </source>
</reference>
<reference evidence="1" key="1">
    <citation type="journal article" date="2014" name="Nat. Commun.">
        <title>The tobacco genome sequence and its comparison with those of tomato and potato.</title>
        <authorList>
            <person name="Sierro N."/>
            <person name="Battey J.N."/>
            <person name="Ouadi S."/>
            <person name="Bakaher N."/>
            <person name="Bovet L."/>
            <person name="Willig A."/>
            <person name="Goepfert S."/>
            <person name="Peitsch M.C."/>
            <person name="Ivanov N.V."/>
        </authorList>
    </citation>
    <scope>NUCLEOTIDE SEQUENCE [LARGE SCALE GENOMIC DNA]</scope>
</reference>
<proteinExistence type="predicted"/>
<protein>
    <submittedName>
        <fullName evidence="2">Uncharacterized protein LOC142165299</fullName>
    </submittedName>
</protein>